<organism evidence="1 2">
    <name type="scientific">Paenibacillus albicereus</name>
    <dbReference type="NCBI Taxonomy" id="2726185"/>
    <lineage>
        <taxon>Bacteria</taxon>
        <taxon>Bacillati</taxon>
        <taxon>Bacillota</taxon>
        <taxon>Bacilli</taxon>
        <taxon>Bacillales</taxon>
        <taxon>Paenibacillaceae</taxon>
        <taxon>Paenibacillus</taxon>
    </lineage>
</organism>
<dbReference type="KEGG" id="palr:HGI30_08960"/>
<protein>
    <submittedName>
        <fullName evidence="1">DUF1259 domain-containing protein</fullName>
    </submittedName>
</protein>
<dbReference type="EMBL" id="CP051428">
    <property type="protein sequence ID" value="QJC51663.1"/>
    <property type="molecule type" value="Genomic_DNA"/>
</dbReference>
<reference evidence="1 2" key="1">
    <citation type="submission" date="2020-04" db="EMBL/GenBank/DDBJ databases">
        <title>Novel Paenibacillus strain UniB2 isolated from commercial digestive syrup.</title>
        <authorList>
            <person name="Thorat V."/>
            <person name="Kirdat K."/>
            <person name="Tiwarekar B."/>
            <person name="Yadav A."/>
        </authorList>
    </citation>
    <scope>NUCLEOTIDE SEQUENCE [LARGE SCALE GENOMIC DNA]</scope>
    <source>
        <strain evidence="1 2">UniB2</strain>
    </source>
</reference>
<dbReference type="Pfam" id="PF07485">
    <property type="entry name" value="DUF1529"/>
    <property type="match status" value="1"/>
</dbReference>
<proteinExistence type="predicted"/>
<dbReference type="Proteomes" id="UP000502136">
    <property type="component" value="Chromosome"/>
</dbReference>
<keyword evidence="2" id="KW-1185">Reference proteome</keyword>
<gene>
    <name evidence="1" type="ORF">HGI30_08960</name>
</gene>
<name>A0A6H2GW65_9BACL</name>
<evidence type="ECO:0000313" key="2">
    <source>
        <dbReference type="Proteomes" id="UP000502136"/>
    </source>
</evidence>
<dbReference type="InterPro" id="IPR011094">
    <property type="entry name" value="Uncharacterised_LppY/LpqO"/>
</dbReference>
<dbReference type="AlphaFoldDB" id="A0A6H2GW65"/>
<evidence type="ECO:0000313" key="1">
    <source>
        <dbReference type="EMBL" id="QJC51663.1"/>
    </source>
</evidence>
<accession>A0A6H2GW65</accession>
<sequence length="74" mass="8568">MDLQGRTLNLGETALLQDEVYPFTWNLQKNGIMLSTLHNHWLMNNPNLVYAHYTSVEETLSFARKVAEGYKVLQ</sequence>